<gene>
    <name evidence="1" type="ORF">SDC9_116811</name>
</gene>
<comment type="caution">
    <text evidence="1">The sequence shown here is derived from an EMBL/GenBank/DDBJ whole genome shotgun (WGS) entry which is preliminary data.</text>
</comment>
<dbReference type="AlphaFoldDB" id="A0A645C3E9"/>
<sequence length="171" mass="19384">MGEKQRMRLRAGQAETGVAIPRHPRRRQMRRHRRTDFPKDEVVLKQNPVQRQFRSEPAVRHHRTRLQTFGVTLAAELDALDRPRTLQQHPALAAPRRRQMGIQSGATGDESHICRQKRLDVVIGPRLKHLMKKTLHENSPEMALNPFQSVSGCPGAARSFTATGIPKMVAA</sequence>
<accession>A0A645C3E9</accession>
<evidence type="ECO:0000313" key="1">
    <source>
        <dbReference type="EMBL" id="MPM69863.1"/>
    </source>
</evidence>
<dbReference type="EMBL" id="VSSQ01023128">
    <property type="protein sequence ID" value="MPM69863.1"/>
    <property type="molecule type" value="Genomic_DNA"/>
</dbReference>
<name>A0A645C3E9_9ZZZZ</name>
<reference evidence="1" key="1">
    <citation type="submission" date="2019-08" db="EMBL/GenBank/DDBJ databases">
        <authorList>
            <person name="Kucharzyk K."/>
            <person name="Murdoch R.W."/>
            <person name="Higgins S."/>
            <person name="Loffler F."/>
        </authorList>
    </citation>
    <scope>NUCLEOTIDE SEQUENCE</scope>
</reference>
<proteinExistence type="predicted"/>
<organism evidence="1">
    <name type="scientific">bioreactor metagenome</name>
    <dbReference type="NCBI Taxonomy" id="1076179"/>
    <lineage>
        <taxon>unclassified sequences</taxon>
        <taxon>metagenomes</taxon>
        <taxon>ecological metagenomes</taxon>
    </lineage>
</organism>
<protein>
    <submittedName>
        <fullName evidence="1">Uncharacterized protein</fullName>
    </submittedName>
</protein>